<dbReference type="CDD" id="cd03710">
    <property type="entry name" value="BipA_TypA_C"/>
    <property type="match status" value="1"/>
</dbReference>
<dbReference type="InterPro" id="IPR047042">
    <property type="entry name" value="BipA_II"/>
</dbReference>
<dbReference type="AlphaFoldDB" id="A0A1F7GIV4"/>
<dbReference type="InterPro" id="IPR047043">
    <property type="entry name" value="BipA_III"/>
</dbReference>
<comment type="caution">
    <text evidence="4">The sequence shown here is derived from an EMBL/GenBank/DDBJ whole genome shotgun (WGS) entry which is preliminary data.</text>
</comment>
<dbReference type="Gene3D" id="2.40.30.10">
    <property type="entry name" value="Translation factors"/>
    <property type="match status" value="1"/>
</dbReference>
<dbReference type="InterPro" id="IPR031157">
    <property type="entry name" value="G_TR_CS"/>
</dbReference>
<keyword evidence="1" id="KW-0547">Nucleotide-binding</keyword>
<dbReference type="InterPro" id="IPR000640">
    <property type="entry name" value="EFG_V-like"/>
</dbReference>
<dbReference type="GO" id="GO:0003924">
    <property type="term" value="F:GTPase activity"/>
    <property type="evidence" value="ECO:0007669"/>
    <property type="project" value="InterPro"/>
</dbReference>
<evidence type="ECO:0000259" key="3">
    <source>
        <dbReference type="PROSITE" id="PS51722"/>
    </source>
</evidence>
<dbReference type="CDD" id="cd01891">
    <property type="entry name" value="TypA_BipA"/>
    <property type="match status" value="1"/>
</dbReference>
<dbReference type="InterPro" id="IPR035647">
    <property type="entry name" value="EFG_III/V"/>
</dbReference>
<dbReference type="Pfam" id="PF00009">
    <property type="entry name" value="GTP_EFTU"/>
    <property type="match status" value="1"/>
</dbReference>
<dbReference type="GO" id="GO:0005525">
    <property type="term" value="F:GTP binding"/>
    <property type="evidence" value="ECO:0007669"/>
    <property type="project" value="UniProtKB-KW"/>
</dbReference>
<dbReference type="Gene3D" id="3.30.70.870">
    <property type="entry name" value="Elongation Factor G (Translational Gtpase), domain 3"/>
    <property type="match status" value="1"/>
</dbReference>
<reference evidence="4 5" key="1">
    <citation type="journal article" date="2016" name="Nat. Commun.">
        <title>Thousands of microbial genomes shed light on interconnected biogeochemical processes in an aquifer system.</title>
        <authorList>
            <person name="Anantharaman K."/>
            <person name="Brown C.T."/>
            <person name="Hug L.A."/>
            <person name="Sharon I."/>
            <person name="Castelle C.J."/>
            <person name="Probst A.J."/>
            <person name="Thomas B.C."/>
            <person name="Singh A."/>
            <person name="Wilkins M.J."/>
            <person name="Karaoz U."/>
            <person name="Brodie E.L."/>
            <person name="Williams K.H."/>
            <person name="Hubbard S.S."/>
            <person name="Banfield J.F."/>
        </authorList>
    </citation>
    <scope>NUCLEOTIDE SEQUENCE [LARGE SCALE GENOMIC DNA]</scope>
</reference>
<organism evidence="4 5">
    <name type="scientific">Candidatus Roizmanbacteria bacterium RIFCSPHIGHO2_01_FULL_39_8</name>
    <dbReference type="NCBI Taxonomy" id="1802033"/>
    <lineage>
        <taxon>Bacteria</taxon>
        <taxon>Candidatus Roizmaniibacteriota</taxon>
    </lineage>
</organism>
<dbReference type="Pfam" id="PF03144">
    <property type="entry name" value="GTP_EFTU_D2"/>
    <property type="match status" value="1"/>
</dbReference>
<evidence type="ECO:0000256" key="2">
    <source>
        <dbReference type="ARBA" id="ARBA00035722"/>
    </source>
</evidence>
<dbReference type="InterPro" id="IPR047041">
    <property type="entry name" value="BipA_GTP-bd_dom"/>
</dbReference>
<dbReference type="NCBIfam" id="TIGR00231">
    <property type="entry name" value="small_GTP"/>
    <property type="match status" value="1"/>
</dbReference>
<dbReference type="CDD" id="cd16263">
    <property type="entry name" value="BipA_III"/>
    <property type="match status" value="1"/>
</dbReference>
<dbReference type="GO" id="GO:1990904">
    <property type="term" value="C:ribonucleoprotein complex"/>
    <property type="evidence" value="ECO:0007669"/>
    <property type="project" value="TreeGrafter"/>
</dbReference>
<dbReference type="PROSITE" id="PS00301">
    <property type="entry name" value="G_TR_1"/>
    <property type="match status" value="1"/>
</dbReference>
<sequence length="608" mass="67973">MEIRNIAIIAHVDHGKTTLVDAMLKQTHTFRENQKEMSETLIMDSNDLEREKGITILAKNTSVFYKNTKINIIDTPGHADFGGEVERVINMASGAILLVDAAEGPLPQTKFVLKKALESKLKIILLINKIDKKDARPKEVLHEVENLFLDIAHDESALHFSTLFTVGRDGKVFETLPEKYNSETPGNLNPIFETILKEIPRSDTGEDKPFQMLISTLDYDNYVGKLCIGKVSRGTLQKGQLVSLLDKDKLKGNYKVTKLFTSEGLQRKEVDKVRSGDIVAIAGIPELTIGQTLTDVNHPVSLPTIQVEEPTIKVTIGPNTSPFAGREGEYTTSRQIKERLLKEKETNLGLRIEEESGGINFIVYGRGELHLAILIETMRREGYEMQISKPHVIYKTIDKVKCEPFEELTIDITQEYVGIISEEIGKRKGQMQNMVTHRNTTVRLTYIISSRNLLGVRNALLTKTKGTIVMNTLFIGYKPIGSKMESIRNGALVAVKSGTTLTYGLVNAQDRGTLFVGSGVDVYEGMVVGISTREIDIEVNVCKAKKLTNNRSVGEGVSEPLAPHVTLSLEQSLDFINDDELLEVTPKNLRLRKRYLSTVERRVLNRNK</sequence>
<gene>
    <name evidence="4" type="ORF">A2866_04095</name>
</gene>
<dbReference type="FunFam" id="2.40.30.10:FF:000016">
    <property type="entry name" value="GTP-binding protein TypA"/>
    <property type="match status" value="1"/>
</dbReference>
<feature type="domain" description="Tr-type G" evidence="3">
    <location>
        <begin position="1"/>
        <end position="203"/>
    </location>
</feature>
<dbReference type="InterPro" id="IPR005225">
    <property type="entry name" value="Small_GTP-bd"/>
</dbReference>
<dbReference type="Pfam" id="PF00679">
    <property type="entry name" value="EFG_C"/>
    <property type="match status" value="1"/>
</dbReference>
<name>A0A1F7GIV4_9BACT</name>
<dbReference type="Pfam" id="PF21018">
    <property type="entry name" value="BipA_C"/>
    <property type="match status" value="1"/>
</dbReference>
<dbReference type="Gene3D" id="2.40.50.250">
    <property type="entry name" value="bipa protein"/>
    <property type="match status" value="1"/>
</dbReference>
<dbReference type="InterPro" id="IPR006298">
    <property type="entry name" value="BipA"/>
</dbReference>
<dbReference type="Gene3D" id="3.30.70.240">
    <property type="match status" value="1"/>
</dbReference>
<dbReference type="GO" id="GO:0005829">
    <property type="term" value="C:cytosol"/>
    <property type="evidence" value="ECO:0007669"/>
    <property type="project" value="TreeGrafter"/>
</dbReference>
<proteinExistence type="predicted"/>
<dbReference type="SUPFAM" id="SSF54980">
    <property type="entry name" value="EF-G C-terminal domain-like"/>
    <property type="match status" value="2"/>
</dbReference>
<dbReference type="FunFam" id="3.30.70.870:FF:000003">
    <property type="entry name" value="GTP-binding protein TypA"/>
    <property type="match status" value="1"/>
</dbReference>
<dbReference type="EMBL" id="MFZI01000059">
    <property type="protein sequence ID" value="OGK18950.1"/>
    <property type="molecule type" value="Genomic_DNA"/>
</dbReference>
<dbReference type="InterPro" id="IPR042116">
    <property type="entry name" value="TypA/BipA_C"/>
</dbReference>
<dbReference type="PROSITE" id="PS51722">
    <property type="entry name" value="G_TR_2"/>
    <property type="match status" value="1"/>
</dbReference>
<keyword evidence="1" id="KW-0342">GTP-binding</keyword>
<dbReference type="PRINTS" id="PR00315">
    <property type="entry name" value="ELONGATNFCT"/>
</dbReference>
<dbReference type="InterPro" id="IPR035651">
    <property type="entry name" value="BipA_V"/>
</dbReference>
<dbReference type="InterPro" id="IPR004161">
    <property type="entry name" value="EFTu-like_2"/>
</dbReference>
<protein>
    <recommendedName>
        <fullName evidence="2">50S ribosomal subunit assembly factor BipA</fullName>
    </recommendedName>
</protein>
<dbReference type="Proteomes" id="UP000177026">
    <property type="component" value="Unassembled WGS sequence"/>
</dbReference>
<dbReference type="FunFam" id="3.30.70.240:FF:000002">
    <property type="entry name" value="GTP-binding protein TypA"/>
    <property type="match status" value="1"/>
</dbReference>
<dbReference type="InterPro" id="IPR048876">
    <property type="entry name" value="BipA_C"/>
</dbReference>
<evidence type="ECO:0000313" key="5">
    <source>
        <dbReference type="Proteomes" id="UP000177026"/>
    </source>
</evidence>
<dbReference type="SUPFAM" id="SSF52540">
    <property type="entry name" value="P-loop containing nucleoside triphosphate hydrolases"/>
    <property type="match status" value="1"/>
</dbReference>
<dbReference type="PANTHER" id="PTHR42908:SF8">
    <property type="entry name" value="TR-TYPE G DOMAIN-CONTAINING PROTEIN"/>
    <property type="match status" value="1"/>
</dbReference>
<dbReference type="CDD" id="cd03691">
    <property type="entry name" value="BipA_TypA_II"/>
    <property type="match status" value="1"/>
</dbReference>
<dbReference type="PANTHER" id="PTHR42908">
    <property type="entry name" value="TRANSLATION ELONGATION FACTOR-RELATED"/>
    <property type="match status" value="1"/>
</dbReference>
<evidence type="ECO:0000256" key="1">
    <source>
        <dbReference type="ARBA" id="ARBA00023134"/>
    </source>
</evidence>
<dbReference type="NCBIfam" id="TIGR01394">
    <property type="entry name" value="TypA_BipA"/>
    <property type="match status" value="1"/>
</dbReference>
<dbReference type="SUPFAM" id="SSF50447">
    <property type="entry name" value="Translation proteins"/>
    <property type="match status" value="1"/>
</dbReference>
<dbReference type="InterPro" id="IPR027417">
    <property type="entry name" value="P-loop_NTPase"/>
</dbReference>
<evidence type="ECO:0000313" key="4">
    <source>
        <dbReference type="EMBL" id="OGK18950.1"/>
    </source>
</evidence>
<dbReference type="Gene3D" id="3.40.50.300">
    <property type="entry name" value="P-loop containing nucleotide triphosphate hydrolases"/>
    <property type="match status" value="1"/>
</dbReference>
<accession>A0A1F7GIV4</accession>
<dbReference type="InterPro" id="IPR009000">
    <property type="entry name" value="Transl_B-barrel_sf"/>
</dbReference>
<dbReference type="InterPro" id="IPR000795">
    <property type="entry name" value="T_Tr_GTP-bd_dom"/>
</dbReference>